<dbReference type="EMBL" id="KV878608">
    <property type="protein sequence ID" value="OJJ51959.1"/>
    <property type="molecule type" value="Genomic_DNA"/>
</dbReference>
<dbReference type="VEuPathDB" id="FungiDB:ASPSYDRAFT_725991"/>
<sequence length="120" mass="13117">MPDHQTVAIRLSLTGTILSPTGSHLGGKISMRADNPTIQKIKQEIKSQLLLQGYLPQSGGYVYPASDDIVAHVFSSMGLGPDEDMMRDWKAGDKVTIHTRLEVECSLRDGMAFFRGVSVV</sequence>
<gene>
    <name evidence="1" type="ORF">ASPSYDRAFT_725991</name>
</gene>
<accession>A0A1L9SXT9</accession>
<organism evidence="1 2">
    <name type="scientific">Aspergillus sydowii CBS 593.65</name>
    <dbReference type="NCBI Taxonomy" id="1036612"/>
    <lineage>
        <taxon>Eukaryota</taxon>
        <taxon>Fungi</taxon>
        <taxon>Dikarya</taxon>
        <taxon>Ascomycota</taxon>
        <taxon>Pezizomycotina</taxon>
        <taxon>Eurotiomycetes</taxon>
        <taxon>Eurotiomycetidae</taxon>
        <taxon>Eurotiales</taxon>
        <taxon>Aspergillaceae</taxon>
        <taxon>Aspergillus</taxon>
        <taxon>Aspergillus subgen. Nidulantes</taxon>
    </lineage>
</organism>
<reference evidence="2" key="1">
    <citation type="journal article" date="2017" name="Genome Biol.">
        <title>Comparative genomics reveals high biological diversity and specific adaptations in the industrially and medically important fungal genus Aspergillus.</title>
        <authorList>
            <person name="de Vries R.P."/>
            <person name="Riley R."/>
            <person name="Wiebenga A."/>
            <person name="Aguilar-Osorio G."/>
            <person name="Amillis S."/>
            <person name="Uchima C.A."/>
            <person name="Anderluh G."/>
            <person name="Asadollahi M."/>
            <person name="Askin M."/>
            <person name="Barry K."/>
            <person name="Battaglia E."/>
            <person name="Bayram O."/>
            <person name="Benocci T."/>
            <person name="Braus-Stromeyer S.A."/>
            <person name="Caldana C."/>
            <person name="Canovas D."/>
            <person name="Cerqueira G.C."/>
            <person name="Chen F."/>
            <person name="Chen W."/>
            <person name="Choi C."/>
            <person name="Clum A."/>
            <person name="Dos Santos R.A."/>
            <person name="Damasio A.R."/>
            <person name="Diallinas G."/>
            <person name="Emri T."/>
            <person name="Fekete E."/>
            <person name="Flipphi M."/>
            <person name="Freyberg S."/>
            <person name="Gallo A."/>
            <person name="Gournas C."/>
            <person name="Habgood R."/>
            <person name="Hainaut M."/>
            <person name="Harispe M.L."/>
            <person name="Henrissat B."/>
            <person name="Hilden K.S."/>
            <person name="Hope R."/>
            <person name="Hossain A."/>
            <person name="Karabika E."/>
            <person name="Karaffa L."/>
            <person name="Karanyi Z."/>
            <person name="Krasevec N."/>
            <person name="Kuo A."/>
            <person name="Kusch H."/>
            <person name="LaButti K."/>
            <person name="Lagendijk E.L."/>
            <person name="Lapidus A."/>
            <person name="Levasseur A."/>
            <person name="Lindquist E."/>
            <person name="Lipzen A."/>
            <person name="Logrieco A.F."/>
            <person name="MacCabe A."/>
            <person name="Maekelae M.R."/>
            <person name="Malavazi I."/>
            <person name="Melin P."/>
            <person name="Meyer V."/>
            <person name="Mielnichuk N."/>
            <person name="Miskei M."/>
            <person name="Molnar A.P."/>
            <person name="Mule G."/>
            <person name="Ngan C.Y."/>
            <person name="Orejas M."/>
            <person name="Orosz E."/>
            <person name="Ouedraogo J.P."/>
            <person name="Overkamp K.M."/>
            <person name="Park H.-S."/>
            <person name="Perrone G."/>
            <person name="Piumi F."/>
            <person name="Punt P.J."/>
            <person name="Ram A.F."/>
            <person name="Ramon A."/>
            <person name="Rauscher S."/>
            <person name="Record E."/>
            <person name="Riano-Pachon D.M."/>
            <person name="Robert V."/>
            <person name="Roehrig J."/>
            <person name="Ruller R."/>
            <person name="Salamov A."/>
            <person name="Salih N.S."/>
            <person name="Samson R.A."/>
            <person name="Sandor E."/>
            <person name="Sanguinetti M."/>
            <person name="Schuetze T."/>
            <person name="Sepcic K."/>
            <person name="Shelest E."/>
            <person name="Sherlock G."/>
            <person name="Sophianopoulou V."/>
            <person name="Squina F.M."/>
            <person name="Sun H."/>
            <person name="Susca A."/>
            <person name="Todd R.B."/>
            <person name="Tsang A."/>
            <person name="Unkles S.E."/>
            <person name="van de Wiele N."/>
            <person name="van Rossen-Uffink D."/>
            <person name="Oliveira J.V."/>
            <person name="Vesth T.C."/>
            <person name="Visser J."/>
            <person name="Yu J.-H."/>
            <person name="Zhou M."/>
            <person name="Andersen M.R."/>
            <person name="Archer D.B."/>
            <person name="Baker S.E."/>
            <person name="Benoit I."/>
            <person name="Brakhage A.A."/>
            <person name="Braus G.H."/>
            <person name="Fischer R."/>
            <person name="Frisvad J.C."/>
            <person name="Goldman G.H."/>
            <person name="Houbraken J."/>
            <person name="Oakley B."/>
            <person name="Pocsi I."/>
            <person name="Scazzocchio C."/>
            <person name="Seiboth B."/>
            <person name="vanKuyk P.A."/>
            <person name="Wortman J."/>
            <person name="Dyer P.S."/>
            <person name="Grigoriev I.V."/>
        </authorList>
    </citation>
    <scope>NUCLEOTIDE SEQUENCE [LARGE SCALE GENOMIC DNA]</scope>
    <source>
        <strain evidence="2">CBS 593.65</strain>
    </source>
</reference>
<dbReference type="AlphaFoldDB" id="A0A1L9SXT9"/>
<dbReference type="RefSeq" id="XP_040695765.1">
    <property type="nucleotide sequence ID" value="XM_040850661.1"/>
</dbReference>
<proteinExistence type="predicted"/>
<evidence type="ECO:0000313" key="1">
    <source>
        <dbReference type="EMBL" id="OJJ51959.1"/>
    </source>
</evidence>
<dbReference type="Proteomes" id="UP000184356">
    <property type="component" value="Unassembled WGS sequence"/>
</dbReference>
<dbReference type="GeneID" id="63766734"/>
<keyword evidence="2" id="KW-1185">Reference proteome</keyword>
<protein>
    <submittedName>
        <fullName evidence="1">Uncharacterized protein</fullName>
    </submittedName>
</protein>
<name>A0A1L9SXT9_9EURO</name>
<evidence type="ECO:0000313" key="2">
    <source>
        <dbReference type="Proteomes" id="UP000184356"/>
    </source>
</evidence>
<dbReference type="OrthoDB" id="10373256at2759"/>